<feature type="region of interest" description="Disordered" evidence="1">
    <location>
        <begin position="408"/>
        <end position="443"/>
    </location>
</feature>
<name>A0AB34JYG2_PRYPA</name>
<evidence type="ECO:0000313" key="3">
    <source>
        <dbReference type="Proteomes" id="UP001515480"/>
    </source>
</evidence>
<feature type="compositionally biased region" description="Low complexity" evidence="1">
    <location>
        <begin position="549"/>
        <end position="559"/>
    </location>
</feature>
<keyword evidence="3" id="KW-1185">Reference proteome</keyword>
<feature type="compositionally biased region" description="Basic and acidic residues" evidence="1">
    <location>
        <begin position="342"/>
        <end position="357"/>
    </location>
</feature>
<protein>
    <submittedName>
        <fullName evidence="2">Uncharacterized protein</fullName>
    </submittedName>
</protein>
<feature type="compositionally biased region" description="Pro residues" evidence="1">
    <location>
        <begin position="833"/>
        <end position="846"/>
    </location>
</feature>
<sequence length="922" mass="97316">MAAVEEEALPRADTAEAAEGSYEDDAPATHDDAAPAAAADDDDHAEHDHARGEAAPAHDWVYLASRLPVGPTATQRAQRDEIFSTLDAPRITADAATKATVLKGMAGVFDSDEALWQSTLAAACERAFSLLASAKEGAEPTLDREAFWSLLVYMRRYCELRTLSGMEDPSDERPLSLSEIAALPEEWGVSADAVLGGKKNEPLPFDELSHLLLSESIKHLGSDQPPPSKPEPKGAQPARDEGEAASESAETPVEFAEVVTTGDYPPSAAQGSSGRGANEAEAAPKAAPPLPAPTGSAGVEEPVAGGEEAAAEEEAEEEAAAAGQAAERQAAAKDPPSASDPAARKASAETVELDGHVEALAMPQFSSSAANGLPTPGEKKDNVRALRKTKTNEMNDAALGEGVIEITTSEEGRSMMQDFTKRSKIRPKAKPAEMPLQELPTLRVAAEDEPPVDLAALRVNPQRKALAAQFGFGEEVAAPTLPTHAPHGWAPMPLRSERQPVGGQEASSCSPPSKRYGKDGEGLKGGRAAPNYSRSPQPEQRAADRMAERAVAAVAAVQAESLSARVSPTQKKSEAGLTKSSSAQMLEESKRAAGAAAHREGASDHPSARGNDKKPAPLSWETLEEMSFEDLLNLDSKVPVAQLPPLPSFDDKPRAAPPPQVDFKPPAPKPSRAPRAPKPRPAPRAEARPPAKPTPPPHAPPHAPPYAHANGHGHAASVAPAAPRADGKPRRGPPYTAPQLDELSQQYYQQQYYAAQQAQLLAQQHAAPPGQPRAPPAVRTAARGGKGRGGPPRPPYEPPAQLYGYPPGYAGYQQPAYADPRAVAPPGVAAMRGPPPPRQQLPPGVPPAGANLAYDTWMRGDAVERAQHRAPPKARGRGRGGQQAPQAYPPQQPVPMPQYPPQYMAQHPVMPHYPAQQGRIVR</sequence>
<proteinExistence type="predicted"/>
<feature type="region of interest" description="Disordered" evidence="1">
    <location>
        <begin position="640"/>
        <end position="743"/>
    </location>
</feature>
<feature type="region of interest" description="Disordered" evidence="1">
    <location>
        <begin position="478"/>
        <end position="621"/>
    </location>
</feature>
<comment type="caution">
    <text evidence="2">The sequence shown here is derived from an EMBL/GenBank/DDBJ whole genome shotgun (WGS) entry which is preliminary data.</text>
</comment>
<organism evidence="2 3">
    <name type="scientific">Prymnesium parvum</name>
    <name type="common">Toxic golden alga</name>
    <dbReference type="NCBI Taxonomy" id="97485"/>
    <lineage>
        <taxon>Eukaryota</taxon>
        <taxon>Haptista</taxon>
        <taxon>Haptophyta</taxon>
        <taxon>Prymnesiophyceae</taxon>
        <taxon>Prymnesiales</taxon>
        <taxon>Prymnesiaceae</taxon>
        <taxon>Prymnesium</taxon>
    </lineage>
</organism>
<feature type="region of interest" description="Disordered" evidence="1">
    <location>
        <begin position="1"/>
        <end position="54"/>
    </location>
</feature>
<dbReference type="Proteomes" id="UP001515480">
    <property type="component" value="Unassembled WGS sequence"/>
</dbReference>
<feature type="compositionally biased region" description="Low complexity" evidence="1">
    <location>
        <begin position="320"/>
        <end position="341"/>
    </location>
</feature>
<accession>A0AB34JYG2</accession>
<feature type="compositionally biased region" description="Low complexity" evidence="1">
    <location>
        <begin position="705"/>
        <end position="724"/>
    </location>
</feature>
<feature type="compositionally biased region" description="Low complexity" evidence="1">
    <location>
        <begin position="799"/>
        <end position="818"/>
    </location>
</feature>
<evidence type="ECO:0000256" key="1">
    <source>
        <dbReference type="SAM" id="MobiDB-lite"/>
    </source>
</evidence>
<feature type="region of interest" description="Disordered" evidence="1">
    <location>
        <begin position="218"/>
        <end position="382"/>
    </location>
</feature>
<dbReference type="EMBL" id="JBGBPQ010000003">
    <property type="protein sequence ID" value="KAL1526986.1"/>
    <property type="molecule type" value="Genomic_DNA"/>
</dbReference>
<feature type="compositionally biased region" description="Acidic residues" evidence="1">
    <location>
        <begin position="309"/>
        <end position="319"/>
    </location>
</feature>
<reference evidence="2 3" key="1">
    <citation type="journal article" date="2024" name="Science">
        <title>Giant polyketide synthase enzymes in the biosynthesis of giant marine polyether toxins.</title>
        <authorList>
            <person name="Fallon T.R."/>
            <person name="Shende V.V."/>
            <person name="Wierzbicki I.H."/>
            <person name="Pendleton A.L."/>
            <person name="Watervoot N.F."/>
            <person name="Auber R.P."/>
            <person name="Gonzalez D.J."/>
            <person name="Wisecaver J.H."/>
            <person name="Moore B.S."/>
        </authorList>
    </citation>
    <scope>NUCLEOTIDE SEQUENCE [LARGE SCALE GENOMIC DNA]</scope>
    <source>
        <strain evidence="2 3">12B1</strain>
    </source>
</reference>
<dbReference type="AlphaFoldDB" id="A0AB34JYG2"/>
<feature type="compositionally biased region" description="Polar residues" evidence="1">
    <location>
        <begin position="560"/>
        <end position="570"/>
    </location>
</feature>
<feature type="compositionally biased region" description="Low complexity" evidence="1">
    <location>
        <begin position="297"/>
        <end position="308"/>
    </location>
</feature>
<feature type="region of interest" description="Disordered" evidence="1">
    <location>
        <begin position="760"/>
        <end position="908"/>
    </location>
</feature>
<feature type="compositionally biased region" description="Basic and acidic residues" evidence="1">
    <location>
        <begin position="587"/>
        <end position="615"/>
    </location>
</feature>
<evidence type="ECO:0000313" key="2">
    <source>
        <dbReference type="EMBL" id="KAL1526986.1"/>
    </source>
</evidence>
<feature type="compositionally biased region" description="Basic residues" evidence="1">
    <location>
        <begin position="868"/>
        <end position="878"/>
    </location>
</feature>
<feature type="compositionally biased region" description="Pro residues" evidence="1">
    <location>
        <begin position="690"/>
        <end position="704"/>
    </location>
</feature>
<feature type="compositionally biased region" description="Pro residues" evidence="1">
    <location>
        <begin position="655"/>
        <end position="671"/>
    </location>
</feature>
<gene>
    <name evidence="2" type="ORF">AB1Y20_015675</name>
</gene>
<feature type="compositionally biased region" description="Pro residues" evidence="1">
    <location>
        <begin position="887"/>
        <end position="900"/>
    </location>
</feature>